<comment type="subcellular location">
    <subcellularLocation>
        <location evidence="1">Cell membrane</location>
        <topology evidence="1">Multi-pass membrane protein</topology>
    </subcellularLocation>
</comment>
<dbReference type="GO" id="GO:0005254">
    <property type="term" value="F:chloride channel activity"/>
    <property type="evidence" value="ECO:0007669"/>
    <property type="project" value="InterPro"/>
</dbReference>
<evidence type="ECO:0000256" key="8">
    <source>
        <dbReference type="SAM" id="MobiDB-lite"/>
    </source>
</evidence>
<protein>
    <submittedName>
        <fullName evidence="10">Uncharacterized protein</fullName>
    </submittedName>
</protein>
<dbReference type="AlphaFoldDB" id="A0A015MSL3"/>
<dbReference type="InterPro" id="IPR044669">
    <property type="entry name" value="YneE/VCCN1/2-like"/>
</dbReference>
<keyword evidence="7 9" id="KW-0472">Membrane</keyword>
<dbReference type="HOGENOM" id="CLU_029790_1_0_1"/>
<evidence type="ECO:0000256" key="5">
    <source>
        <dbReference type="ARBA" id="ARBA00022989"/>
    </source>
</evidence>
<evidence type="ECO:0000256" key="2">
    <source>
        <dbReference type="ARBA" id="ARBA00022448"/>
    </source>
</evidence>
<gene>
    <name evidence="10" type="ORF">RirG_093820</name>
</gene>
<keyword evidence="11" id="KW-1185">Reference proteome</keyword>
<keyword evidence="5 9" id="KW-1133">Transmembrane helix</keyword>
<keyword evidence="6" id="KW-0406">Ion transport</keyword>
<keyword evidence="2" id="KW-0813">Transport</keyword>
<organism evidence="10 11">
    <name type="scientific">Rhizophagus irregularis (strain DAOM 197198w)</name>
    <name type="common">Glomus intraradices</name>
    <dbReference type="NCBI Taxonomy" id="1432141"/>
    <lineage>
        <taxon>Eukaryota</taxon>
        <taxon>Fungi</taxon>
        <taxon>Fungi incertae sedis</taxon>
        <taxon>Mucoromycota</taxon>
        <taxon>Glomeromycotina</taxon>
        <taxon>Glomeromycetes</taxon>
        <taxon>Glomerales</taxon>
        <taxon>Glomeraceae</taxon>
        <taxon>Rhizophagus</taxon>
    </lineage>
</organism>
<feature type="region of interest" description="Disordered" evidence="8">
    <location>
        <begin position="383"/>
        <end position="405"/>
    </location>
</feature>
<sequence>MVKRNQPKVYDPYVYHKPHSIRWKGSVLPRVLPSTLVVTIVAVIVTVLYEKTDVKLGIDSTFIPILGFVVGLLLTYRTNTAYDRYWEGRRFWSVLVVAIRNLTRTIWINVKEDEGTKDILEKKTAINLLLGFAVATKHYLREEEGSNHEDLKYLISNIKSSLPGFAPIEDQDLTENKIRENLKLGRQSSLKMFKPKVKPHQRRKGTPIPVSHNLPLEITLYLSSYIDTLAQKKKTDVPTTNSMYAALNTMVDCLTQFERILRSPIPLAYSIHLKQTVWIYCLSLPFQLIKNLHYITIPVVFLASMILMGIELIGGEIENPFGYDENDLELDSFCFLIKRELDKITSNPRPTVESWVYNQNNYPFGDDVTGTEARKLSIDDVRSKLSSSSSNNDGNKSSLDISVQQ</sequence>
<evidence type="ECO:0000256" key="4">
    <source>
        <dbReference type="ARBA" id="ARBA00022692"/>
    </source>
</evidence>
<reference evidence="10 11" key="1">
    <citation type="submission" date="2014-02" db="EMBL/GenBank/DDBJ databases">
        <title>Single nucleus genome sequencing reveals high similarity among nuclei of an endomycorrhizal fungus.</title>
        <authorList>
            <person name="Lin K."/>
            <person name="Geurts R."/>
            <person name="Zhang Z."/>
            <person name="Limpens E."/>
            <person name="Saunders D.G."/>
            <person name="Mu D."/>
            <person name="Pang E."/>
            <person name="Cao H."/>
            <person name="Cha H."/>
            <person name="Lin T."/>
            <person name="Zhou Q."/>
            <person name="Shang Y."/>
            <person name="Li Y."/>
            <person name="Ivanov S."/>
            <person name="Sharma T."/>
            <person name="Velzen R.V."/>
            <person name="Ruijter N.D."/>
            <person name="Aanen D.K."/>
            <person name="Win J."/>
            <person name="Kamoun S."/>
            <person name="Bisseling T."/>
            <person name="Huang S."/>
        </authorList>
    </citation>
    <scope>NUCLEOTIDE SEQUENCE [LARGE SCALE GENOMIC DNA]</scope>
    <source>
        <strain evidence="11">DAOM197198w</strain>
    </source>
</reference>
<feature type="transmembrane region" description="Helical" evidence="9">
    <location>
        <begin position="27"/>
        <end position="49"/>
    </location>
</feature>
<evidence type="ECO:0000256" key="1">
    <source>
        <dbReference type="ARBA" id="ARBA00004651"/>
    </source>
</evidence>
<proteinExistence type="predicted"/>
<dbReference type="Pfam" id="PF25539">
    <property type="entry name" value="Bestrophin_2"/>
    <property type="match status" value="1"/>
</dbReference>
<dbReference type="PANTHER" id="PTHR33281">
    <property type="entry name" value="UPF0187 PROTEIN YNEE"/>
    <property type="match status" value="1"/>
</dbReference>
<evidence type="ECO:0000256" key="6">
    <source>
        <dbReference type="ARBA" id="ARBA00023065"/>
    </source>
</evidence>
<dbReference type="EMBL" id="JEMT01016792">
    <property type="protein sequence ID" value="EXX69703.1"/>
    <property type="molecule type" value="Genomic_DNA"/>
</dbReference>
<keyword evidence="4 9" id="KW-0812">Transmembrane</keyword>
<dbReference type="GO" id="GO:0005886">
    <property type="term" value="C:plasma membrane"/>
    <property type="evidence" value="ECO:0007669"/>
    <property type="project" value="UniProtKB-SubCell"/>
</dbReference>
<feature type="transmembrane region" description="Helical" evidence="9">
    <location>
        <begin position="61"/>
        <end position="79"/>
    </location>
</feature>
<feature type="compositionally biased region" description="Low complexity" evidence="8">
    <location>
        <begin position="384"/>
        <end position="405"/>
    </location>
</feature>
<dbReference type="OMA" id="FEPYTAY"/>
<evidence type="ECO:0000256" key="7">
    <source>
        <dbReference type="ARBA" id="ARBA00023136"/>
    </source>
</evidence>
<keyword evidence="3" id="KW-1003">Cell membrane</keyword>
<evidence type="ECO:0000313" key="11">
    <source>
        <dbReference type="Proteomes" id="UP000022910"/>
    </source>
</evidence>
<feature type="transmembrane region" description="Helical" evidence="9">
    <location>
        <begin position="292"/>
        <end position="310"/>
    </location>
</feature>
<evidence type="ECO:0000256" key="3">
    <source>
        <dbReference type="ARBA" id="ARBA00022475"/>
    </source>
</evidence>
<dbReference type="Proteomes" id="UP000022910">
    <property type="component" value="Unassembled WGS sequence"/>
</dbReference>
<evidence type="ECO:0000313" key="10">
    <source>
        <dbReference type="EMBL" id="EXX69703.1"/>
    </source>
</evidence>
<accession>A0A015MSL3</accession>
<dbReference type="STRING" id="1432141.A0A015MSL3"/>
<evidence type="ECO:0000256" key="9">
    <source>
        <dbReference type="SAM" id="Phobius"/>
    </source>
</evidence>
<name>A0A015MSL3_RHIIW</name>
<dbReference type="OrthoDB" id="1368at2759"/>
<dbReference type="PANTHER" id="PTHR33281:SF19">
    <property type="entry name" value="VOLTAGE-DEPENDENT ANION CHANNEL-FORMING PROTEIN YNEE"/>
    <property type="match status" value="1"/>
</dbReference>
<comment type="caution">
    <text evidence="10">The sequence shown here is derived from an EMBL/GenBank/DDBJ whole genome shotgun (WGS) entry which is preliminary data.</text>
</comment>